<keyword evidence="1" id="KW-0175">Coiled coil</keyword>
<keyword evidence="4" id="KW-1185">Reference proteome</keyword>
<sequence>MKRIQVLGIAVALAIILWTGLFSNTALSQQTESRLNNLQADFNRMELRLNQIESQLGNTRQSPNSRTTITVPQSSRRNLSQTERDKMFDRLATLVVELKQQVNTLEKRIAKLESR</sequence>
<reference evidence="3 4" key="1">
    <citation type="submission" date="2017-06" db="EMBL/GenBank/DDBJ databases">
        <title>Genome sequencing of cyanobaciteial culture collection at National Institute for Environmental Studies (NIES).</title>
        <authorList>
            <person name="Hirose Y."/>
            <person name="Shimura Y."/>
            <person name="Fujisawa T."/>
            <person name="Nakamura Y."/>
            <person name="Kawachi M."/>
        </authorList>
    </citation>
    <scope>NUCLEOTIDE SEQUENCE [LARGE SCALE GENOMIC DNA]</scope>
    <source>
        <strain evidence="3 4">NIES-21</strain>
    </source>
</reference>
<dbReference type="AlphaFoldDB" id="A0A1Z4GAK3"/>
<gene>
    <name evidence="3" type="ORF">NIES21_01250</name>
</gene>
<feature type="region of interest" description="Disordered" evidence="2">
    <location>
        <begin position="54"/>
        <end position="82"/>
    </location>
</feature>
<evidence type="ECO:0000313" key="4">
    <source>
        <dbReference type="Proteomes" id="UP000218287"/>
    </source>
</evidence>
<accession>A0A1Z4GAK3</accession>
<dbReference type="EMBL" id="AP018174">
    <property type="protein sequence ID" value="BAY14368.1"/>
    <property type="molecule type" value="Genomic_DNA"/>
</dbReference>
<evidence type="ECO:0000256" key="1">
    <source>
        <dbReference type="SAM" id="Coils"/>
    </source>
</evidence>
<name>A0A1Z4GAK3_9CYAN</name>
<dbReference type="OrthoDB" id="467411at2"/>
<evidence type="ECO:0000256" key="2">
    <source>
        <dbReference type="SAM" id="MobiDB-lite"/>
    </source>
</evidence>
<organism evidence="3 4">
    <name type="scientific">Anabaenopsis circularis NIES-21</name>
    <dbReference type="NCBI Taxonomy" id="1085406"/>
    <lineage>
        <taxon>Bacteria</taxon>
        <taxon>Bacillati</taxon>
        <taxon>Cyanobacteriota</taxon>
        <taxon>Cyanophyceae</taxon>
        <taxon>Nostocales</taxon>
        <taxon>Nodulariaceae</taxon>
        <taxon>Anabaenopsis</taxon>
    </lineage>
</organism>
<protein>
    <submittedName>
        <fullName evidence="3">Uncharacterized protein</fullName>
    </submittedName>
</protein>
<evidence type="ECO:0000313" key="3">
    <source>
        <dbReference type="EMBL" id="BAY14368.1"/>
    </source>
</evidence>
<dbReference type="Proteomes" id="UP000218287">
    <property type="component" value="Chromosome"/>
</dbReference>
<feature type="compositionally biased region" description="Polar residues" evidence="2">
    <location>
        <begin position="54"/>
        <end position="81"/>
    </location>
</feature>
<feature type="coiled-coil region" evidence="1">
    <location>
        <begin position="88"/>
        <end position="115"/>
    </location>
</feature>
<proteinExistence type="predicted"/>